<accession>F9W5S8</accession>
<proteinExistence type="predicted"/>
<evidence type="ECO:0000256" key="3">
    <source>
        <dbReference type="ARBA" id="ARBA00022622"/>
    </source>
</evidence>
<evidence type="ECO:0000256" key="2">
    <source>
        <dbReference type="ARBA" id="ARBA00022475"/>
    </source>
</evidence>
<dbReference type="GO" id="GO:0005886">
    <property type="term" value="C:plasma membrane"/>
    <property type="evidence" value="ECO:0007669"/>
    <property type="project" value="UniProtKB-SubCell"/>
</dbReference>
<dbReference type="Gene3D" id="3.90.150.10">
    <property type="entry name" value="Variant Surface Glycoprotein, subunit A domain 1"/>
    <property type="match status" value="1"/>
</dbReference>
<dbReference type="SUPFAM" id="SSF58087">
    <property type="entry name" value="Variant surface glycoprotein (N-terminal domain)"/>
    <property type="match status" value="1"/>
</dbReference>
<feature type="chain" id="PRO_5003389908" evidence="7">
    <location>
        <begin position="23"/>
        <end position="432"/>
    </location>
</feature>
<keyword evidence="3" id="KW-0336">GPI-anchor</keyword>
<dbReference type="Proteomes" id="UP000000702">
    <property type="component" value="Unassembled WGS sequence"/>
</dbReference>
<gene>
    <name evidence="9" type="ORF">TCIL3000_0_34030</name>
</gene>
<keyword evidence="7" id="KW-0732">Signal</keyword>
<feature type="signal peptide" evidence="7">
    <location>
        <begin position="1"/>
        <end position="22"/>
    </location>
</feature>
<comment type="caution">
    <text evidence="9">The sequence shown here is derived from an EMBL/GenBank/DDBJ whole genome shotgun (WGS) entry which is preliminary data.</text>
</comment>
<evidence type="ECO:0000313" key="9">
    <source>
        <dbReference type="EMBL" id="CCD12531.1"/>
    </source>
</evidence>
<organism evidence="9 10">
    <name type="scientific">Trypanosoma congolense (strain IL3000)</name>
    <dbReference type="NCBI Taxonomy" id="1068625"/>
    <lineage>
        <taxon>Eukaryota</taxon>
        <taxon>Discoba</taxon>
        <taxon>Euglenozoa</taxon>
        <taxon>Kinetoplastea</taxon>
        <taxon>Metakinetoplastina</taxon>
        <taxon>Trypanosomatida</taxon>
        <taxon>Trypanosomatidae</taxon>
        <taxon>Trypanosoma</taxon>
        <taxon>Nannomonas</taxon>
    </lineage>
</organism>
<dbReference type="Pfam" id="PF00913">
    <property type="entry name" value="Trypan_glycop"/>
    <property type="match status" value="1"/>
</dbReference>
<evidence type="ECO:0000256" key="1">
    <source>
        <dbReference type="ARBA" id="ARBA00004609"/>
    </source>
</evidence>
<evidence type="ECO:0000259" key="8">
    <source>
        <dbReference type="Pfam" id="PF00913"/>
    </source>
</evidence>
<dbReference type="GO" id="GO:0042783">
    <property type="term" value="P:symbiont-mediated evasion of host immune response"/>
    <property type="evidence" value="ECO:0007669"/>
    <property type="project" value="InterPro"/>
</dbReference>
<keyword evidence="4" id="KW-0472">Membrane</keyword>
<evidence type="ECO:0000256" key="5">
    <source>
        <dbReference type="ARBA" id="ARBA00023180"/>
    </source>
</evidence>
<keyword evidence="10" id="KW-1185">Reference proteome</keyword>
<feature type="domain" description="Trypanosome variant surface glycoprotein A-type N-terminal" evidence="8">
    <location>
        <begin position="11"/>
        <end position="138"/>
    </location>
</feature>
<dbReference type="OMA" id="HEHLECD"/>
<keyword evidence="6" id="KW-0449">Lipoprotein</keyword>
<keyword evidence="2" id="KW-1003">Cell membrane</keyword>
<dbReference type="AlphaFoldDB" id="F9W5S8"/>
<reference evidence="9 10" key="2">
    <citation type="journal article" date="2012" name="Proc. Natl. Acad. Sci. U.S.A.">
        <title>Antigenic diversity is generated by distinct evolutionary mechanisms in African trypanosome species.</title>
        <authorList>
            <person name="Jackson A.P."/>
            <person name="Berry A."/>
            <person name="Aslett M."/>
            <person name="Allison H.C."/>
            <person name="Burton P."/>
            <person name="Vavrova-Anderson J."/>
            <person name="Brown R."/>
            <person name="Browne H."/>
            <person name="Corton N."/>
            <person name="Hauser H."/>
            <person name="Gamble J."/>
            <person name="Gilderthorp R."/>
            <person name="Marcello L."/>
            <person name="McQuillan J."/>
            <person name="Otto T.D."/>
            <person name="Quail M.A."/>
            <person name="Sanders M.J."/>
            <person name="van Tonder A."/>
            <person name="Ginger M.L."/>
            <person name="Field M.C."/>
            <person name="Barry J.D."/>
            <person name="Hertz-Fowler C."/>
            <person name="Berriman M."/>
        </authorList>
    </citation>
    <scope>NUCLEOTIDE SEQUENCE [LARGE SCALE GENOMIC DNA]</scope>
    <source>
        <strain evidence="9 10">IL3000</strain>
    </source>
</reference>
<comment type="subcellular location">
    <subcellularLocation>
        <location evidence="1">Cell membrane</location>
        <topology evidence="1">Lipid-anchor</topology>
        <topology evidence="1">GPI-anchor</topology>
    </subcellularLocation>
</comment>
<dbReference type="EMBL" id="CAEQ01000762">
    <property type="protein sequence ID" value="CCD12531.1"/>
    <property type="molecule type" value="Genomic_DNA"/>
</dbReference>
<dbReference type="InterPro" id="IPR001812">
    <property type="entry name" value="Trypano_VSG_A_N_dom"/>
</dbReference>
<protein>
    <submittedName>
        <fullName evidence="9">Transferrin receptor-like, PAG-like</fullName>
    </submittedName>
</protein>
<evidence type="ECO:0000256" key="4">
    <source>
        <dbReference type="ARBA" id="ARBA00023136"/>
    </source>
</evidence>
<evidence type="ECO:0000256" key="7">
    <source>
        <dbReference type="SAM" id="SignalP"/>
    </source>
</evidence>
<keyword evidence="9" id="KW-0675">Receptor</keyword>
<name>F9W5S8_TRYCI</name>
<keyword evidence="5" id="KW-0325">Glycoprotein</keyword>
<reference evidence="10" key="1">
    <citation type="submission" date="2011-07" db="EMBL/GenBank/DDBJ databases">
        <title>Divergent evolution of antigenic variation in African trypanosomes.</title>
        <authorList>
            <person name="Jackson A.P."/>
            <person name="Berry A."/>
            <person name="Allison H.C."/>
            <person name="Burton P."/>
            <person name="Anderson J."/>
            <person name="Aslett M."/>
            <person name="Brown R."/>
            <person name="Corton N."/>
            <person name="Harris D."/>
            <person name="Hauser H."/>
            <person name="Gamble J."/>
            <person name="Gilderthorp R."/>
            <person name="McQuillan J."/>
            <person name="Quail M.A."/>
            <person name="Sanders M."/>
            <person name="Van Tonder A."/>
            <person name="Ginger M.L."/>
            <person name="Donelson J.E."/>
            <person name="Field M.C."/>
            <person name="Barry J.D."/>
            <person name="Berriman M."/>
            <person name="Hertz-Fowler C."/>
        </authorList>
    </citation>
    <scope>NUCLEOTIDE SEQUENCE [LARGE SCALE GENOMIC DNA]</scope>
    <source>
        <strain evidence="10">IL3000</strain>
    </source>
</reference>
<dbReference type="GO" id="GO:0098552">
    <property type="term" value="C:side of membrane"/>
    <property type="evidence" value="ECO:0007669"/>
    <property type="project" value="UniProtKB-KW"/>
</dbReference>
<sequence length="432" mass="48869">MKSARNLCAIALLLFLAQTAVADYSALRLEAAKGACAVSRKLKSMYKYVKIKRKEASDILQNVDNVVKLARLRVMKEHHEHLECDKMRVFVSFVNGVRTGIRQATRRLYTAGVKVVASAGLAAGRLDEFVNIFREASHFEDFFERRDVKRHVYRFCIRGDGAEYAEKRNIGDCFMNKGESETDEFLPVDGGDVVGKSDAEIEDVIKTYLRLVDGDPRDDKGENRSCMLTVVRPSEGYLGTGQTDGNIIWGDGLLGIAKQGNGSTGSTGSTRDKSYKTNIVWEGNPTETVPTLKAFLKNYNDFNRKMAQIGLLSRKLTEEWTIEYLDRNKRDFMCAVVQSGAFKKMSSEVSAALMTDDTEYDDEDAGGGSGNEVLDNFIYMNDRKQEWLAHWDKDKIERDVLTGEFGMCRSTAGMWRNHTNRSWLFHIPFLRR</sequence>
<evidence type="ECO:0000256" key="6">
    <source>
        <dbReference type="ARBA" id="ARBA00023288"/>
    </source>
</evidence>
<evidence type="ECO:0000313" key="10">
    <source>
        <dbReference type="Proteomes" id="UP000000702"/>
    </source>
</evidence>
<dbReference type="VEuPathDB" id="TriTrypDB:TcIL3000_0_34030"/>